<sequence length="394" mass="42447">MALDPQAADLCERIARSGGGRFAGRTVAEIRHSGLDPSQMWSLEEDVLAALTTLIHSANALSDLELAAAKGWTQGHADEVLTDLLHGGFARFRALADGTKVWQASLSGHRHPHTGMSDVLKRLEEELPHTESAVAGPDHEVAAGVSLRLYRPEHIGPVPVAMFIHGGAFVSGSVQMYDAFCHAIAEMSGVAIASVEYRLIPEHPFPTQLEDCLAALQWLLEHGPELDLATDRVAIMGDSAGGSLAAATVMQAHASQLGTVSSLVLLYPVLDATMTSPSIMENSDAPLFSATCVQWMYNTLDAPPDDWRASPLQSPHVKLCPPTFVITAECDPVRDDGARFVERLAELDVESQHEKCVGMMHGFAMFAPLLPEATRARKLIAEELRIRLGESSQG</sequence>
<dbReference type="InterPro" id="IPR050300">
    <property type="entry name" value="GDXG_lipolytic_enzyme"/>
</dbReference>
<evidence type="ECO:0000313" key="3">
    <source>
        <dbReference type="EMBL" id="CAB4903778.1"/>
    </source>
</evidence>
<dbReference type="SUPFAM" id="SSF53474">
    <property type="entry name" value="alpha/beta-Hydrolases"/>
    <property type="match status" value="1"/>
</dbReference>
<dbReference type="GO" id="GO:0016787">
    <property type="term" value="F:hydrolase activity"/>
    <property type="evidence" value="ECO:0007669"/>
    <property type="project" value="UniProtKB-KW"/>
</dbReference>
<name>A0A6J7GB92_9ZZZZ</name>
<dbReference type="PANTHER" id="PTHR48081:SF8">
    <property type="entry name" value="ALPHA_BETA HYDROLASE FOLD-3 DOMAIN-CONTAINING PROTEIN-RELATED"/>
    <property type="match status" value="1"/>
</dbReference>
<gene>
    <name evidence="3" type="ORF">UFOPK3610_00282</name>
</gene>
<feature type="domain" description="Alpha/beta hydrolase fold-3" evidence="2">
    <location>
        <begin position="162"/>
        <end position="364"/>
    </location>
</feature>
<reference evidence="3" key="1">
    <citation type="submission" date="2020-05" db="EMBL/GenBank/DDBJ databases">
        <authorList>
            <person name="Chiriac C."/>
            <person name="Salcher M."/>
            <person name="Ghai R."/>
            <person name="Kavagutti S V."/>
        </authorList>
    </citation>
    <scope>NUCLEOTIDE SEQUENCE</scope>
</reference>
<accession>A0A6J7GB92</accession>
<organism evidence="3">
    <name type="scientific">freshwater metagenome</name>
    <dbReference type="NCBI Taxonomy" id="449393"/>
    <lineage>
        <taxon>unclassified sequences</taxon>
        <taxon>metagenomes</taxon>
        <taxon>ecological metagenomes</taxon>
    </lineage>
</organism>
<evidence type="ECO:0000259" key="2">
    <source>
        <dbReference type="Pfam" id="PF07859"/>
    </source>
</evidence>
<dbReference type="InterPro" id="IPR029058">
    <property type="entry name" value="AB_hydrolase_fold"/>
</dbReference>
<dbReference type="EMBL" id="CAFBMR010000005">
    <property type="protein sequence ID" value="CAB4903778.1"/>
    <property type="molecule type" value="Genomic_DNA"/>
</dbReference>
<proteinExistence type="predicted"/>
<dbReference type="AlphaFoldDB" id="A0A6J7GB92"/>
<protein>
    <submittedName>
        <fullName evidence="3">Unannotated protein</fullName>
    </submittedName>
</protein>
<evidence type="ECO:0000256" key="1">
    <source>
        <dbReference type="ARBA" id="ARBA00022801"/>
    </source>
</evidence>
<dbReference type="Gene3D" id="3.40.50.1820">
    <property type="entry name" value="alpha/beta hydrolase"/>
    <property type="match status" value="1"/>
</dbReference>
<dbReference type="PANTHER" id="PTHR48081">
    <property type="entry name" value="AB HYDROLASE SUPERFAMILY PROTEIN C4A8.06C"/>
    <property type="match status" value="1"/>
</dbReference>
<dbReference type="InterPro" id="IPR013094">
    <property type="entry name" value="AB_hydrolase_3"/>
</dbReference>
<dbReference type="Pfam" id="PF07859">
    <property type="entry name" value="Abhydrolase_3"/>
    <property type="match status" value="1"/>
</dbReference>
<keyword evidence="1" id="KW-0378">Hydrolase</keyword>